<evidence type="ECO:0000313" key="1">
    <source>
        <dbReference type="EMBL" id="CDW71745.1"/>
    </source>
</evidence>
<dbReference type="InParanoid" id="A0A077ZQT1"/>
<dbReference type="EMBL" id="CCKQ01000651">
    <property type="protein sequence ID" value="CDW71745.1"/>
    <property type="molecule type" value="Genomic_DNA"/>
</dbReference>
<accession>A0A077ZQT1</accession>
<gene>
    <name evidence="1" type="primary">Contig1063.g1163</name>
    <name evidence="1" type="ORF">STYLEM_694</name>
</gene>
<dbReference type="Proteomes" id="UP000039865">
    <property type="component" value="Unassembled WGS sequence"/>
</dbReference>
<name>A0A077ZQT1_STYLE</name>
<reference evidence="1 2" key="1">
    <citation type="submission" date="2014-06" db="EMBL/GenBank/DDBJ databases">
        <authorList>
            <person name="Swart Estienne"/>
        </authorList>
    </citation>
    <scope>NUCLEOTIDE SEQUENCE [LARGE SCALE GENOMIC DNA]</scope>
    <source>
        <strain evidence="1 2">130c</strain>
    </source>
</reference>
<keyword evidence="2" id="KW-1185">Reference proteome</keyword>
<organism evidence="1 2">
    <name type="scientific">Stylonychia lemnae</name>
    <name type="common">Ciliate</name>
    <dbReference type="NCBI Taxonomy" id="5949"/>
    <lineage>
        <taxon>Eukaryota</taxon>
        <taxon>Sar</taxon>
        <taxon>Alveolata</taxon>
        <taxon>Ciliophora</taxon>
        <taxon>Intramacronucleata</taxon>
        <taxon>Spirotrichea</taxon>
        <taxon>Stichotrichia</taxon>
        <taxon>Sporadotrichida</taxon>
        <taxon>Oxytrichidae</taxon>
        <taxon>Stylonychinae</taxon>
        <taxon>Stylonychia</taxon>
    </lineage>
</organism>
<sequence>MIGTEEGNTDYMFNKIQITRKEFILNAHNDLQLANLETRSRKKLAKQKKEQCKKIHSNLT</sequence>
<evidence type="ECO:0000313" key="2">
    <source>
        <dbReference type="Proteomes" id="UP000039865"/>
    </source>
</evidence>
<proteinExistence type="predicted"/>
<dbReference type="AlphaFoldDB" id="A0A077ZQT1"/>
<protein>
    <submittedName>
        <fullName evidence="1">Uncharacterized protein</fullName>
    </submittedName>
</protein>